<protein>
    <submittedName>
        <fullName evidence="1">Uncharacterized protein</fullName>
    </submittedName>
</protein>
<keyword evidence="2" id="KW-1185">Reference proteome</keyword>
<dbReference type="AlphaFoldDB" id="A0A9P6D7X1"/>
<evidence type="ECO:0000313" key="1">
    <source>
        <dbReference type="EMBL" id="KAF9487059.1"/>
    </source>
</evidence>
<proteinExistence type="predicted"/>
<comment type="caution">
    <text evidence="1">The sequence shown here is derived from an EMBL/GenBank/DDBJ whole genome shotgun (WGS) entry which is preliminary data.</text>
</comment>
<dbReference type="EMBL" id="MU154827">
    <property type="protein sequence ID" value="KAF9487059.1"/>
    <property type="molecule type" value="Genomic_DNA"/>
</dbReference>
<reference evidence="1" key="1">
    <citation type="submission" date="2020-11" db="EMBL/GenBank/DDBJ databases">
        <authorList>
            <consortium name="DOE Joint Genome Institute"/>
            <person name="Ahrendt S."/>
            <person name="Riley R."/>
            <person name="Andreopoulos W."/>
            <person name="Labutti K."/>
            <person name="Pangilinan J."/>
            <person name="Ruiz-Duenas F.J."/>
            <person name="Barrasa J.M."/>
            <person name="Sanchez-Garcia M."/>
            <person name="Camarero S."/>
            <person name="Miyauchi S."/>
            <person name="Serrano A."/>
            <person name="Linde D."/>
            <person name="Babiker R."/>
            <person name="Drula E."/>
            <person name="Ayuso-Fernandez I."/>
            <person name="Pacheco R."/>
            <person name="Padilla G."/>
            <person name="Ferreira P."/>
            <person name="Barriuso J."/>
            <person name="Kellner H."/>
            <person name="Castanera R."/>
            <person name="Alfaro M."/>
            <person name="Ramirez L."/>
            <person name="Pisabarro A.G."/>
            <person name="Kuo A."/>
            <person name="Tritt A."/>
            <person name="Lipzen A."/>
            <person name="He G."/>
            <person name="Yan M."/>
            <person name="Ng V."/>
            <person name="Cullen D."/>
            <person name="Martin F."/>
            <person name="Rosso M.-N."/>
            <person name="Henrissat B."/>
            <person name="Hibbett D."/>
            <person name="Martinez A.T."/>
            <person name="Grigoriev I.V."/>
        </authorList>
    </citation>
    <scope>NUCLEOTIDE SEQUENCE</scope>
    <source>
        <strain evidence="1">ATCC 90797</strain>
    </source>
</reference>
<dbReference type="OrthoDB" id="3036013at2759"/>
<gene>
    <name evidence="1" type="ORF">BDN71DRAFT_1514334</name>
</gene>
<accession>A0A9P6D7X1</accession>
<dbReference type="Proteomes" id="UP000807025">
    <property type="component" value="Unassembled WGS sequence"/>
</dbReference>
<evidence type="ECO:0000313" key="2">
    <source>
        <dbReference type="Proteomes" id="UP000807025"/>
    </source>
</evidence>
<organism evidence="1 2">
    <name type="scientific">Pleurotus eryngii</name>
    <name type="common">Boletus of the steppes</name>
    <dbReference type="NCBI Taxonomy" id="5323"/>
    <lineage>
        <taxon>Eukaryota</taxon>
        <taxon>Fungi</taxon>
        <taxon>Dikarya</taxon>
        <taxon>Basidiomycota</taxon>
        <taxon>Agaricomycotina</taxon>
        <taxon>Agaricomycetes</taxon>
        <taxon>Agaricomycetidae</taxon>
        <taxon>Agaricales</taxon>
        <taxon>Pleurotineae</taxon>
        <taxon>Pleurotaceae</taxon>
        <taxon>Pleurotus</taxon>
    </lineage>
</organism>
<sequence length="56" mass="6597">MPNQYKPLPPTEQIEEYLQFYYNLHLTDGEIVTGMEKHYNTELYGLGAYSAKKLQK</sequence>
<name>A0A9P6D7X1_PLEER</name>